<comment type="caution">
    <text evidence="12">The sequence shown here is derived from an EMBL/GenBank/DDBJ whole genome shotgun (WGS) entry which is preliminary data.</text>
</comment>
<comment type="similarity">
    <text evidence="2">Belongs to the anaerobic coproporphyrinogen-III oxidase family. HemW subfamily.</text>
</comment>
<evidence type="ECO:0000256" key="8">
    <source>
        <dbReference type="ARBA" id="ARBA00023014"/>
    </source>
</evidence>
<evidence type="ECO:0000256" key="6">
    <source>
        <dbReference type="ARBA" id="ARBA00022723"/>
    </source>
</evidence>
<keyword evidence="13" id="KW-1185">Reference proteome</keyword>
<feature type="domain" description="Radical SAM core" evidence="11">
    <location>
        <begin position="15"/>
        <end position="247"/>
    </location>
</feature>
<gene>
    <name evidence="12" type="ORF">DK869_07565</name>
</gene>
<dbReference type="PANTHER" id="PTHR13932:SF5">
    <property type="entry name" value="RADICAL S-ADENOSYL METHIONINE DOMAIN-CONTAINING PROTEIN 1, MITOCHONDRIAL"/>
    <property type="match status" value="1"/>
</dbReference>
<dbReference type="PANTHER" id="PTHR13932">
    <property type="entry name" value="COPROPORPHYRINIGEN III OXIDASE"/>
    <property type="match status" value="1"/>
</dbReference>
<dbReference type="GO" id="GO:0005737">
    <property type="term" value="C:cytoplasm"/>
    <property type="evidence" value="ECO:0007669"/>
    <property type="project" value="UniProtKB-SubCell"/>
</dbReference>
<comment type="cofactor">
    <cofactor evidence="1">
        <name>[4Fe-4S] cluster</name>
        <dbReference type="ChEBI" id="CHEBI:49883"/>
    </cofactor>
</comment>
<comment type="function">
    <text evidence="10">Probably acts as a heme chaperone, transferring heme to an unknown acceptor. Binds one molecule of heme per monomer, possibly covalently. Binds 1 [4Fe-4S] cluster. The cluster is coordinated with 3 cysteines and an exchangeable S-adenosyl-L-methionine.</text>
</comment>
<dbReference type="SUPFAM" id="SSF102114">
    <property type="entry name" value="Radical SAM enzymes"/>
    <property type="match status" value="1"/>
</dbReference>
<dbReference type="Pfam" id="PF04055">
    <property type="entry name" value="Radical_SAM"/>
    <property type="match status" value="1"/>
</dbReference>
<dbReference type="GO" id="GO:0006779">
    <property type="term" value="P:porphyrin-containing compound biosynthetic process"/>
    <property type="evidence" value="ECO:0007669"/>
    <property type="project" value="InterPro"/>
</dbReference>
<keyword evidence="7 10" id="KW-0408">Iron</keyword>
<dbReference type="GO" id="GO:0004109">
    <property type="term" value="F:coproporphyrinogen oxidase activity"/>
    <property type="evidence" value="ECO:0007669"/>
    <property type="project" value="InterPro"/>
</dbReference>
<dbReference type="SFLD" id="SFLDF00288">
    <property type="entry name" value="HemN-like__clustered_with_nucl"/>
    <property type="match status" value="1"/>
</dbReference>
<evidence type="ECO:0000313" key="13">
    <source>
        <dbReference type="Proteomes" id="UP000247565"/>
    </source>
</evidence>
<protein>
    <recommendedName>
        <fullName evidence="3 10">Heme chaperone HemW</fullName>
    </recommendedName>
</protein>
<dbReference type="SFLD" id="SFLDS00029">
    <property type="entry name" value="Radical_SAM"/>
    <property type="match status" value="1"/>
</dbReference>
<name>A0A318MVT0_9PROT</name>
<dbReference type="InterPro" id="IPR058240">
    <property type="entry name" value="rSAM_sf"/>
</dbReference>
<keyword evidence="10" id="KW-0004">4Fe-4S</keyword>
<reference evidence="12 13" key="1">
    <citation type="submission" date="2018-05" db="EMBL/GenBank/DDBJ databases">
        <title>Reference genomes for bee gut microbiota database.</title>
        <authorList>
            <person name="Ellegaard K.M."/>
        </authorList>
    </citation>
    <scope>NUCLEOTIDE SEQUENCE [LARGE SCALE GENOMIC DNA]</scope>
    <source>
        <strain evidence="12 13">ESL0284</strain>
    </source>
</reference>
<evidence type="ECO:0000256" key="7">
    <source>
        <dbReference type="ARBA" id="ARBA00023004"/>
    </source>
</evidence>
<dbReference type="CDD" id="cd01335">
    <property type="entry name" value="Radical_SAM"/>
    <property type="match status" value="1"/>
</dbReference>
<keyword evidence="8 10" id="KW-0411">Iron-sulfur</keyword>
<keyword evidence="10" id="KW-0963">Cytoplasm</keyword>
<dbReference type="InterPro" id="IPR034505">
    <property type="entry name" value="Coproporphyrinogen-III_oxidase"/>
</dbReference>
<evidence type="ECO:0000256" key="2">
    <source>
        <dbReference type="ARBA" id="ARBA00006100"/>
    </source>
</evidence>
<keyword evidence="6 10" id="KW-0479">Metal-binding</keyword>
<evidence type="ECO:0000256" key="5">
    <source>
        <dbReference type="ARBA" id="ARBA00022691"/>
    </source>
</evidence>
<dbReference type="EMBL" id="QGLT01000004">
    <property type="protein sequence ID" value="PXY99789.1"/>
    <property type="molecule type" value="Genomic_DNA"/>
</dbReference>
<dbReference type="OrthoDB" id="9808022at2"/>
<evidence type="ECO:0000256" key="4">
    <source>
        <dbReference type="ARBA" id="ARBA00022617"/>
    </source>
</evidence>
<evidence type="ECO:0000259" key="11">
    <source>
        <dbReference type="PROSITE" id="PS51918"/>
    </source>
</evidence>
<dbReference type="GO" id="GO:0051539">
    <property type="term" value="F:4 iron, 4 sulfur cluster binding"/>
    <property type="evidence" value="ECO:0007669"/>
    <property type="project" value="UniProtKB-UniRule"/>
</dbReference>
<accession>A0A318MVT0</accession>
<keyword evidence="4 10" id="KW-0349">Heme</keyword>
<dbReference type="Proteomes" id="UP000247565">
    <property type="component" value="Unassembled WGS sequence"/>
</dbReference>
<dbReference type="PROSITE" id="PS51918">
    <property type="entry name" value="RADICAL_SAM"/>
    <property type="match status" value="1"/>
</dbReference>
<organism evidence="12 13">
    <name type="scientific">Commensalibacter melissae</name>
    <dbReference type="NCBI Taxonomy" id="2070537"/>
    <lineage>
        <taxon>Bacteria</taxon>
        <taxon>Pseudomonadati</taxon>
        <taxon>Pseudomonadota</taxon>
        <taxon>Alphaproteobacteria</taxon>
        <taxon>Acetobacterales</taxon>
        <taxon>Acetobacteraceae</taxon>
    </lineage>
</organism>
<dbReference type="SMART" id="SM00729">
    <property type="entry name" value="Elp3"/>
    <property type="match status" value="1"/>
</dbReference>
<dbReference type="SFLD" id="SFLDF00562">
    <property type="entry name" value="HemN-like__clustered_with_heat"/>
    <property type="match status" value="1"/>
</dbReference>
<dbReference type="InterPro" id="IPR013785">
    <property type="entry name" value="Aldolase_TIM"/>
</dbReference>
<evidence type="ECO:0000256" key="10">
    <source>
        <dbReference type="RuleBase" id="RU364116"/>
    </source>
</evidence>
<keyword evidence="9 10" id="KW-0143">Chaperone</keyword>
<proteinExistence type="inferred from homology"/>
<evidence type="ECO:0000256" key="1">
    <source>
        <dbReference type="ARBA" id="ARBA00001966"/>
    </source>
</evidence>
<comment type="subcellular location">
    <subcellularLocation>
        <location evidence="10">Cytoplasm</location>
    </subcellularLocation>
</comment>
<keyword evidence="5 10" id="KW-0949">S-adenosyl-L-methionine</keyword>
<dbReference type="SFLD" id="SFLDG01065">
    <property type="entry name" value="anaerobic_coproporphyrinogen-I"/>
    <property type="match status" value="1"/>
</dbReference>
<evidence type="ECO:0000313" key="12">
    <source>
        <dbReference type="EMBL" id="PXY99789.1"/>
    </source>
</evidence>
<dbReference type="AlphaFoldDB" id="A0A318MVT0"/>
<dbReference type="NCBIfam" id="TIGR00539">
    <property type="entry name" value="hemN_rel"/>
    <property type="match status" value="1"/>
</dbReference>
<dbReference type="GO" id="GO:0046872">
    <property type="term" value="F:metal ion binding"/>
    <property type="evidence" value="ECO:0007669"/>
    <property type="project" value="UniProtKB-UniRule"/>
</dbReference>
<dbReference type="InterPro" id="IPR004559">
    <property type="entry name" value="HemW-like"/>
</dbReference>
<dbReference type="InterPro" id="IPR010723">
    <property type="entry name" value="HemN_C"/>
</dbReference>
<evidence type="ECO:0000256" key="9">
    <source>
        <dbReference type="ARBA" id="ARBA00023186"/>
    </source>
</evidence>
<dbReference type="Pfam" id="PF06969">
    <property type="entry name" value="HemN_C"/>
    <property type="match status" value="1"/>
</dbReference>
<dbReference type="InterPro" id="IPR007197">
    <property type="entry name" value="rSAM"/>
</dbReference>
<dbReference type="Gene3D" id="3.20.20.70">
    <property type="entry name" value="Aldolase class I"/>
    <property type="match status" value="1"/>
</dbReference>
<dbReference type="InterPro" id="IPR006638">
    <property type="entry name" value="Elp3/MiaA/NifB-like_rSAM"/>
</dbReference>
<sequence>MNEIKLLNLEKKTRKHKPDPLALYIHWPFCLSKCPYCDFNSHVAQIIPQETYAHALLQELRHAISNIENYKLTSIFFGGGTPSLMDPITVHKLIDYAIKHLPVTEDLEITLEANPTSVEIQKLKDFQQAGVNRISLGIQSLNQQALQRLGRQHDAKQAIDALTLAKRLFPRISFDLIYAREEQTLSEWQKELKMALDLAHDHLSLYQLTIEPGTVFAKYEKQGKLSLPDEKLSSELLIATEEMTHQYGMYNYEISNYAKIGAESRHNLAYWRYQDYIGIGPGAHGRITENAVLYATERKKNPKIWLELVQKNGNALIIKEALNSIDKAREMILMGLRLKEGVDSIAFQKKCNMTLTNAIDMKILEALVEEDYILWDQKRLKTTPTGSMRLNAILDILVK</sequence>
<evidence type="ECO:0000256" key="3">
    <source>
        <dbReference type="ARBA" id="ARBA00017228"/>
    </source>
</evidence>
<dbReference type="RefSeq" id="WP_110439409.1">
    <property type="nucleotide sequence ID" value="NZ_CP046393.1"/>
</dbReference>